<evidence type="ECO:0000256" key="3">
    <source>
        <dbReference type="PROSITE-ProRule" id="PRU00703"/>
    </source>
</evidence>
<feature type="transmembrane region" description="Helical" evidence="5">
    <location>
        <begin position="141"/>
        <end position="160"/>
    </location>
</feature>
<dbReference type="SUPFAM" id="SSF54631">
    <property type="entry name" value="CBS-domain pair"/>
    <property type="match status" value="1"/>
</dbReference>
<feature type="transmembrane region" description="Helical" evidence="5">
    <location>
        <begin position="105"/>
        <end position="129"/>
    </location>
</feature>
<evidence type="ECO:0000259" key="6">
    <source>
        <dbReference type="PROSITE" id="PS51371"/>
    </source>
</evidence>
<feature type="transmembrane region" description="Helical" evidence="5">
    <location>
        <begin position="71"/>
        <end position="93"/>
    </location>
</feature>
<organism evidence="8 9">
    <name type="scientific">Mycoplasmopsis bovigenitalium</name>
    <dbReference type="NCBI Taxonomy" id="2112"/>
    <lineage>
        <taxon>Bacteria</taxon>
        <taxon>Bacillati</taxon>
        <taxon>Mycoplasmatota</taxon>
        <taxon>Mycoplasmoidales</taxon>
        <taxon>Metamycoplasmataceae</taxon>
        <taxon>Mycoplasmopsis</taxon>
    </lineage>
</organism>
<dbReference type="InterPro" id="IPR002550">
    <property type="entry name" value="CNNM"/>
</dbReference>
<dbReference type="InterPro" id="IPR046342">
    <property type="entry name" value="CBS_dom_sf"/>
</dbReference>
<proteinExistence type="predicted"/>
<keyword evidence="2 3" id="KW-0129">CBS domain</keyword>
<reference evidence="8 9" key="1">
    <citation type="submission" date="2019-01" db="EMBL/GenBank/DDBJ databases">
        <authorList>
            <consortium name="Pathogen Informatics"/>
        </authorList>
    </citation>
    <scope>NUCLEOTIDE SEQUENCE [LARGE SCALE GENOMIC DNA]</scope>
    <source>
        <strain evidence="8 9">NCTC10122</strain>
    </source>
</reference>
<dbReference type="Pfam" id="PF00571">
    <property type="entry name" value="CBS"/>
    <property type="match status" value="2"/>
</dbReference>
<evidence type="ECO:0000256" key="2">
    <source>
        <dbReference type="ARBA" id="ARBA00023122"/>
    </source>
</evidence>
<dbReference type="PANTHER" id="PTHR22777:SF17">
    <property type="entry name" value="UPF0053 PROTEIN SLL0260"/>
    <property type="match status" value="1"/>
</dbReference>
<dbReference type="Pfam" id="PF01595">
    <property type="entry name" value="CNNM"/>
    <property type="match status" value="1"/>
</dbReference>
<accession>A0A449A9U2</accession>
<dbReference type="InterPro" id="IPR000644">
    <property type="entry name" value="CBS_dom"/>
</dbReference>
<keyword evidence="1" id="KW-0677">Repeat</keyword>
<dbReference type="PROSITE" id="PS51371">
    <property type="entry name" value="CBS"/>
    <property type="match status" value="2"/>
</dbReference>
<evidence type="ECO:0000313" key="9">
    <source>
        <dbReference type="Proteomes" id="UP000290942"/>
    </source>
</evidence>
<feature type="transmembrane region" description="Helical" evidence="5">
    <location>
        <begin position="12"/>
        <end position="32"/>
    </location>
</feature>
<evidence type="ECO:0000256" key="5">
    <source>
        <dbReference type="SAM" id="Phobius"/>
    </source>
</evidence>
<feature type="domain" description="CNNM transmembrane" evidence="7">
    <location>
        <begin position="11"/>
        <end position="192"/>
    </location>
</feature>
<dbReference type="SMART" id="SM00116">
    <property type="entry name" value="CBS"/>
    <property type="match status" value="2"/>
</dbReference>
<sequence length="446" mass="51203">MEQNAPVTQFDTPLFVVTLIILVFLLFCSSMFSSIETAYSTLNPGKIESIVDNKEFGSKLIKKQYGFFNRILALILICNNIANIGLSAAISYLMSKHLSENYKDYSAIISTAVLTPIIVLLGEIVPKLIAKARPVQVAKAFCYPVEFLYWIFFPIIWVLGKMSKNIYITNTEQDVKNLLDVAHNEGVLEANESIMAQNALDLDTTKVRKHYTKIKDLYYLPYNANIQEALAMFKETNYSRLPVEKDGQFLGIVLLKDIFFLEKGKVIKYLKTIPSISANTSLAIALETLRKHRSQMAFVKNNNSSTNVIGIITIEDIIEEVVGEIYDEYDDEEVEDIFEISLELFEASNYVIMKDLLKRMNLDLEITEKERNMELGEWFKFKQNIDYIHKNDRFEFEGVSFKAILSPTKKQNHYRFEIEISNTAPINLDKTEEHDASLSETKIFEQ</sequence>
<dbReference type="GO" id="GO:0005886">
    <property type="term" value="C:plasma membrane"/>
    <property type="evidence" value="ECO:0007669"/>
    <property type="project" value="TreeGrafter"/>
</dbReference>
<dbReference type="AlphaFoldDB" id="A0A449A9U2"/>
<dbReference type="PANTHER" id="PTHR22777">
    <property type="entry name" value="HEMOLYSIN-RELATED"/>
    <property type="match status" value="1"/>
</dbReference>
<keyword evidence="4 5" id="KW-0472">Membrane</keyword>
<name>A0A449A9U2_9BACT</name>
<feature type="domain" description="CBS" evidence="6">
    <location>
        <begin position="211"/>
        <end position="268"/>
    </location>
</feature>
<protein>
    <submittedName>
        <fullName evidence="8">Mg2+ and Co2+ transporter CorB</fullName>
    </submittedName>
</protein>
<evidence type="ECO:0000259" key="7">
    <source>
        <dbReference type="PROSITE" id="PS51846"/>
    </source>
</evidence>
<feature type="domain" description="CBS" evidence="6">
    <location>
        <begin position="269"/>
        <end position="328"/>
    </location>
</feature>
<evidence type="ECO:0000256" key="1">
    <source>
        <dbReference type="ARBA" id="ARBA00022737"/>
    </source>
</evidence>
<evidence type="ECO:0000256" key="4">
    <source>
        <dbReference type="PROSITE-ProRule" id="PRU01193"/>
    </source>
</evidence>
<keyword evidence="4 5" id="KW-0812">Transmembrane</keyword>
<keyword evidence="4 5" id="KW-1133">Transmembrane helix</keyword>
<dbReference type="EMBL" id="LR214970">
    <property type="protein sequence ID" value="VEU60952.1"/>
    <property type="molecule type" value="Genomic_DNA"/>
</dbReference>
<evidence type="ECO:0000313" key="8">
    <source>
        <dbReference type="EMBL" id="VEU60952.1"/>
    </source>
</evidence>
<dbReference type="Gene3D" id="3.10.580.10">
    <property type="entry name" value="CBS-domain"/>
    <property type="match status" value="1"/>
</dbReference>
<gene>
    <name evidence="8" type="ORF">NCTC10122_00550</name>
</gene>
<dbReference type="PROSITE" id="PS51846">
    <property type="entry name" value="CNNM"/>
    <property type="match status" value="1"/>
</dbReference>
<dbReference type="RefSeq" id="WP_129687804.1">
    <property type="nucleotide sequence ID" value="NZ_LR214970.1"/>
</dbReference>
<dbReference type="Proteomes" id="UP000290942">
    <property type="component" value="Chromosome"/>
</dbReference>